<evidence type="ECO:0000313" key="2">
    <source>
        <dbReference type="Proteomes" id="UP000254496"/>
    </source>
</evidence>
<organism evidence="1 2">
    <name type="scientific">Canicola haemoglobinophilus</name>
    <dbReference type="NCBI Taxonomy" id="733"/>
    <lineage>
        <taxon>Bacteria</taxon>
        <taxon>Pseudomonadati</taxon>
        <taxon>Pseudomonadota</taxon>
        <taxon>Gammaproteobacteria</taxon>
        <taxon>Pasteurellales</taxon>
        <taxon>Pasteurellaceae</taxon>
        <taxon>Canicola</taxon>
    </lineage>
</organism>
<accession>A0AB38H955</accession>
<dbReference type="EMBL" id="UGHJ01000001">
    <property type="protein sequence ID" value="STO68899.1"/>
    <property type="molecule type" value="Genomic_DNA"/>
</dbReference>
<dbReference type="Proteomes" id="UP000254496">
    <property type="component" value="Unassembled WGS sequence"/>
</dbReference>
<gene>
    <name evidence="1" type="ORF">NCTC8540_01417</name>
</gene>
<sequence>MQWLIDNLSKISWDGIKQGAKDLGNNIKNYADEKATQAGNWARDKWQRTKDFFSFSSGGYTGNGGKYAPAGIVHKGEYVMTKETTSRLGVPLLNALNYGKKAMLTAGVGMTVATAQPFVIDNRPPLNPSATHNPQSTSQPMQVTININATTGQSAVDIAREVEKALVRIEQQKQARVRSSLRDRD</sequence>
<dbReference type="RefSeq" id="WP_115073112.1">
    <property type="nucleotide sequence ID" value="NZ_UGHE01000002.1"/>
</dbReference>
<evidence type="ECO:0000313" key="1">
    <source>
        <dbReference type="EMBL" id="STO68899.1"/>
    </source>
</evidence>
<dbReference type="AlphaFoldDB" id="A0AB38H955"/>
<proteinExistence type="predicted"/>
<comment type="caution">
    <text evidence="1">The sequence shown here is derived from an EMBL/GenBank/DDBJ whole genome shotgun (WGS) entry which is preliminary data.</text>
</comment>
<reference evidence="1 2" key="1">
    <citation type="submission" date="2018-06" db="EMBL/GenBank/DDBJ databases">
        <authorList>
            <consortium name="Pathogen Informatics"/>
            <person name="Doyle S."/>
        </authorList>
    </citation>
    <scope>NUCLEOTIDE SEQUENCE [LARGE SCALE GENOMIC DNA]</scope>
    <source>
        <strain evidence="1 2">NCTC8540</strain>
    </source>
</reference>
<name>A0AB38H955_9PAST</name>
<protein>
    <submittedName>
        <fullName evidence="1">TP901 family phage tail tape measure protein</fullName>
    </submittedName>
</protein>